<evidence type="ECO:0000313" key="2">
    <source>
        <dbReference type="Proteomes" id="UP000004367"/>
    </source>
</evidence>
<organism evidence="1 2">
    <name type="scientific">Mobilicoccus pelagius NBRC 104925</name>
    <dbReference type="NCBI Taxonomy" id="1089455"/>
    <lineage>
        <taxon>Bacteria</taxon>
        <taxon>Bacillati</taxon>
        <taxon>Actinomycetota</taxon>
        <taxon>Actinomycetes</taxon>
        <taxon>Micrococcales</taxon>
        <taxon>Dermatophilaceae</taxon>
        <taxon>Mobilicoccus</taxon>
    </lineage>
</organism>
<proteinExistence type="predicted"/>
<dbReference type="PROSITE" id="PS00018">
    <property type="entry name" value="EF_HAND_1"/>
    <property type="match status" value="1"/>
</dbReference>
<dbReference type="InterPro" id="IPR011992">
    <property type="entry name" value="EF-hand-dom_pair"/>
</dbReference>
<dbReference type="STRING" id="1089455.MOPEL_071_00680"/>
<protein>
    <recommendedName>
        <fullName evidence="3">EF-hand domain-containing protein</fullName>
    </recommendedName>
</protein>
<dbReference type="Proteomes" id="UP000004367">
    <property type="component" value="Unassembled WGS sequence"/>
</dbReference>
<comment type="caution">
    <text evidence="1">The sequence shown here is derived from an EMBL/GenBank/DDBJ whole genome shotgun (WGS) entry which is preliminary data.</text>
</comment>
<evidence type="ECO:0000313" key="1">
    <source>
        <dbReference type="EMBL" id="GAB48352.1"/>
    </source>
</evidence>
<sequence>MRFSLPAIIDWLRAGYPEGVPHKDYIALFGVLQRHLTDEEVVDVARTVLDLNGDGKIDDGEIRVHLAGYLKGPPSEEDVRRVAAHLAAGGWPLVGFNDDGLETP</sequence>
<dbReference type="Gene3D" id="6.10.140.2080">
    <property type="match status" value="1"/>
</dbReference>
<name>H5URJ4_9MICO</name>
<evidence type="ECO:0008006" key="3">
    <source>
        <dbReference type="Google" id="ProtNLM"/>
    </source>
</evidence>
<gene>
    <name evidence="1" type="ORF">MOPEL_071_00680</name>
</gene>
<dbReference type="InterPro" id="IPR018247">
    <property type="entry name" value="EF_Hand_1_Ca_BS"/>
</dbReference>
<dbReference type="Gene3D" id="1.10.10.2390">
    <property type="match status" value="1"/>
</dbReference>
<dbReference type="SUPFAM" id="SSF47473">
    <property type="entry name" value="EF-hand"/>
    <property type="match status" value="1"/>
</dbReference>
<dbReference type="RefSeq" id="WP_009482250.1">
    <property type="nucleotide sequence ID" value="NZ_BAFE01000051.1"/>
</dbReference>
<reference evidence="1 2" key="1">
    <citation type="submission" date="2012-02" db="EMBL/GenBank/DDBJ databases">
        <title>Whole genome shotgun sequence of Mobilicoccus pelagius NBRC 104925.</title>
        <authorList>
            <person name="Yoshida Y."/>
            <person name="Hosoyama A."/>
            <person name="Tsuchikane K."/>
            <person name="Katsumata H."/>
            <person name="Yamazaki S."/>
            <person name="Fujita N."/>
        </authorList>
    </citation>
    <scope>NUCLEOTIDE SEQUENCE [LARGE SCALE GENOMIC DNA]</scope>
    <source>
        <strain evidence="1 2">NBRC 104925</strain>
    </source>
</reference>
<keyword evidence="2" id="KW-1185">Reference proteome</keyword>
<dbReference type="OrthoDB" id="4350726at2"/>
<dbReference type="InterPro" id="IPR021784">
    <property type="entry name" value="DUF3349"/>
</dbReference>
<dbReference type="AlphaFoldDB" id="H5URJ4"/>
<dbReference type="eggNOG" id="ENOG5033260">
    <property type="taxonomic scope" value="Bacteria"/>
</dbReference>
<dbReference type="EMBL" id="BAFE01000051">
    <property type="protein sequence ID" value="GAB48352.1"/>
    <property type="molecule type" value="Genomic_DNA"/>
</dbReference>
<accession>H5URJ4</accession>
<dbReference type="Pfam" id="PF11829">
    <property type="entry name" value="DUF3349"/>
    <property type="match status" value="1"/>
</dbReference>